<dbReference type="AlphaFoldDB" id="A0A3P6SR31"/>
<dbReference type="OrthoDB" id="16520at2759"/>
<keyword evidence="3" id="KW-1185">Reference proteome</keyword>
<name>A0A3P6SR31_DIBLA</name>
<sequence>MQPCPECPLVSYLETDSGLLLERPLVRRKRNLEAALDVNHEEEAADQPSAKQQQSRETHEVSRLRLFDQPPLGFPLLLLQPPTTRGTISKNGQWVPFSALRCVTLDPEGRHGTFSVPGRSGVPKGATFRTLVRFWYPPMLNERYITKYPFLLIVQKSHPPGEQKPHSLLQDLAVQLASEHEVVVARVEDWMGAAREVVTTSDPNEEMKLYKHLLRDRIDFPAVVLVHVLKMTMTNVKYKVSSYSLEVTWTGVEDICTTSTSVRLSFRTSTDPRRIPRRQANKVNVPAIISTSSQIIELKQPGFLCLEIICPFVPVTENKMDGCLSEWLKVARFEQDPFRYNPCKIQAPAVLQK</sequence>
<gene>
    <name evidence="2" type="ORF">DILT_LOCUS2412</name>
</gene>
<dbReference type="EMBL" id="UYRU01042054">
    <property type="protein sequence ID" value="VDK72443.1"/>
    <property type="molecule type" value="Genomic_DNA"/>
</dbReference>
<reference evidence="2 3" key="1">
    <citation type="submission" date="2018-11" db="EMBL/GenBank/DDBJ databases">
        <authorList>
            <consortium name="Pathogen Informatics"/>
        </authorList>
    </citation>
    <scope>NUCLEOTIDE SEQUENCE [LARGE SCALE GENOMIC DNA]</scope>
</reference>
<proteinExistence type="predicted"/>
<evidence type="ECO:0000313" key="2">
    <source>
        <dbReference type="EMBL" id="VDK72443.1"/>
    </source>
</evidence>
<feature type="region of interest" description="Disordered" evidence="1">
    <location>
        <begin position="37"/>
        <end position="61"/>
    </location>
</feature>
<dbReference type="Proteomes" id="UP000281553">
    <property type="component" value="Unassembled WGS sequence"/>
</dbReference>
<protein>
    <submittedName>
        <fullName evidence="2">Uncharacterized protein</fullName>
    </submittedName>
</protein>
<evidence type="ECO:0000313" key="3">
    <source>
        <dbReference type="Proteomes" id="UP000281553"/>
    </source>
</evidence>
<accession>A0A3P6SR31</accession>
<organism evidence="2 3">
    <name type="scientific">Dibothriocephalus latus</name>
    <name type="common">Fish tapeworm</name>
    <name type="synonym">Diphyllobothrium latum</name>
    <dbReference type="NCBI Taxonomy" id="60516"/>
    <lineage>
        <taxon>Eukaryota</taxon>
        <taxon>Metazoa</taxon>
        <taxon>Spiralia</taxon>
        <taxon>Lophotrochozoa</taxon>
        <taxon>Platyhelminthes</taxon>
        <taxon>Cestoda</taxon>
        <taxon>Eucestoda</taxon>
        <taxon>Diphyllobothriidea</taxon>
        <taxon>Diphyllobothriidae</taxon>
        <taxon>Dibothriocephalus</taxon>
    </lineage>
</organism>
<evidence type="ECO:0000256" key="1">
    <source>
        <dbReference type="SAM" id="MobiDB-lite"/>
    </source>
</evidence>